<gene>
    <name evidence="2" type="ORF">ACFQEU_05875</name>
</gene>
<evidence type="ECO:0000313" key="2">
    <source>
        <dbReference type="EMBL" id="MFC6752995.1"/>
    </source>
</evidence>
<accession>A0ABD5S9H5</accession>
<keyword evidence="1" id="KW-1133">Transmembrane helix</keyword>
<dbReference type="EMBL" id="JBHSWW010000055">
    <property type="protein sequence ID" value="MFC6752995.1"/>
    <property type="molecule type" value="Genomic_DNA"/>
</dbReference>
<keyword evidence="3" id="KW-1185">Reference proteome</keyword>
<protein>
    <submittedName>
        <fullName evidence="2">DUF4013 domain-containing protein</fullName>
    </submittedName>
</protein>
<feature type="transmembrane region" description="Helical" evidence="1">
    <location>
        <begin position="20"/>
        <end position="42"/>
    </location>
</feature>
<sequence>MISASLGYLRDSDDGIKTTAIGGVLLLLSPLLIPVFLVLGYLMRVLRRTTDGVDEPPVFDDWGDLLVDGVKAFVVTFVYSVVPLVALAVVGVFGVGAVLIGGGDSALAGIVGGTLVVALTLVAFAVSIAGVYVTPAALSNYAGTGRVSDGFALATIWTVITKKAYAVGWLYAFAVILAGSLAIGVLSVVPVLGTIAGVFVQFYAVVAAYYIVGHTWADVRPVAAEQDGVGPVERPVV</sequence>
<dbReference type="RefSeq" id="WP_379780210.1">
    <property type="nucleotide sequence ID" value="NZ_JBHSWW010000055.1"/>
</dbReference>
<feature type="transmembrane region" description="Helical" evidence="1">
    <location>
        <begin position="191"/>
        <end position="212"/>
    </location>
</feature>
<comment type="caution">
    <text evidence="2">The sequence shown here is derived from an EMBL/GenBank/DDBJ whole genome shotgun (WGS) entry which is preliminary data.</text>
</comment>
<evidence type="ECO:0000313" key="3">
    <source>
        <dbReference type="Proteomes" id="UP001596442"/>
    </source>
</evidence>
<feature type="transmembrane region" description="Helical" evidence="1">
    <location>
        <begin position="72"/>
        <end position="100"/>
    </location>
</feature>
<feature type="transmembrane region" description="Helical" evidence="1">
    <location>
        <begin position="106"/>
        <end position="133"/>
    </location>
</feature>
<dbReference type="InterPro" id="IPR025098">
    <property type="entry name" value="DUF4013"/>
</dbReference>
<dbReference type="Proteomes" id="UP001596442">
    <property type="component" value="Unassembled WGS sequence"/>
</dbReference>
<feature type="transmembrane region" description="Helical" evidence="1">
    <location>
        <begin position="164"/>
        <end position="185"/>
    </location>
</feature>
<dbReference type="AlphaFoldDB" id="A0ABD5S9H5"/>
<keyword evidence="1" id="KW-0812">Transmembrane</keyword>
<name>A0ABD5S9H5_9EURY</name>
<organism evidence="2 3">
    <name type="scientific">Halorubrum tibetense</name>
    <dbReference type="NCBI Taxonomy" id="175631"/>
    <lineage>
        <taxon>Archaea</taxon>
        <taxon>Methanobacteriati</taxon>
        <taxon>Methanobacteriota</taxon>
        <taxon>Stenosarchaea group</taxon>
        <taxon>Halobacteria</taxon>
        <taxon>Halobacteriales</taxon>
        <taxon>Haloferacaceae</taxon>
        <taxon>Halorubrum</taxon>
    </lineage>
</organism>
<keyword evidence="1" id="KW-0472">Membrane</keyword>
<proteinExistence type="predicted"/>
<reference evidence="2 3" key="1">
    <citation type="journal article" date="2019" name="Int. J. Syst. Evol. Microbiol.">
        <title>The Global Catalogue of Microorganisms (GCM) 10K type strain sequencing project: providing services to taxonomists for standard genome sequencing and annotation.</title>
        <authorList>
            <consortium name="The Broad Institute Genomics Platform"/>
            <consortium name="The Broad Institute Genome Sequencing Center for Infectious Disease"/>
            <person name="Wu L."/>
            <person name="Ma J."/>
        </authorList>
    </citation>
    <scope>NUCLEOTIDE SEQUENCE [LARGE SCALE GENOMIC DNA]</scope>
    <source>
        <strain evidence="2 3">CGMCC 1.3239</strain>
    </source>
</reference>
<dbReference type="Pfam" id="PF13197">
    <property type="entry name" value="DUF4013"/>
    <property type="match status" value="1"/>
</dbReference>
<evidence type="ECO:0000256" key="1">
    <source>
        <dbReference type="SAM" id="Phobius"/>
    </source>
</evidence>